<organism evidence="1 2">
    <name type="scientific">Rapidithrix thailandica</name>
    <dbReference type="NCBI Taxonomy" id="413964"/>
    <lineage>
        <taxon>Bacteria</taxon>
        <taxon>Pseudomonadati</taxon>
        <taxon>Bacteroidota</taxon>
        <taxon>Cytophagia</taxon>
        <taxon>Cytophagales</taxon>
        <taxon>Flammeovirgaceae</taxon>
        <taxon>Rapidithrix</taxon>
    </lineage>
</organism>
<comment type="caution">
    <text evidence="1">The sequence shown here is derived from an EMBL/GenBank/DDBJ whole genome shotgun (WGS) entry which is preliminary data.</text>
</comment>
<dbReference type="EMBL" id="JBDKWZ010000007">
    <property type="protein sequence ID" value="MEN7549018.1"/>
    <property type="molecule type" value="Genomic_DNA"/>
</dbReference>
<dbReference type="Proteomes" id="UP001403385">
    <property type="component" value="Unassembled WGS sequence"/>
</dbReference>
<name>A0AAW9SCF8_9BACT</name>
<reference evidence="1 2" key="1">
    <citation type="submission" date="2024-04" db="EMBL/GenBank/DDBJ databases">
        <title>Novel genus in family Flammeovirgaceae.</title>
        <authorList>
            <person name="Nguyen T.H."/>
            <person name="Vuong T.Q."/>
            <person name="Le H."/>
            <person name="Kim S.-G."/>
        </authorList>
    </citation>
    <scope>NUCLEOTIDE SEQUENCE [LARGE SCALE GENOMIC DNA]</scope>
    <source>
        <strain evidence="1 2">JCM 23209</strain>
    </source>
</reference>
<protein>
    <submittedName>
        <fullName evidence="1">Uncharacterized protein</fullName>
    </submittedName>
</protein>
<dbReference type="AlphaFoldDB" id="A0AAW9SCF8"/>
<accession>A0AAW9SCF8</accession>
<gene>
    <name evidence="1" type="ORF">AAG747_13930</name>
</gene>
<sequence length="79" mass="9125">MDHFDNLPLSEKANLLFSFADYLTSETSHGICSSYYLMDGDLIEVKYKTSDNCILRISRIENLDTLYKIFQDVDINGLH</sequence>
<evidence type="ECO:0000313" key="2">
    <source>
        <dbReference type="Proteomes" id="UP001403385"/>
    </source>
</evidence>
<keyword evidence="2" id="KW-1185">Reference proteome</keyword>
<proteinExistence type="predicted"/>
<dbReference type="RefSeq" id="WP_346821790.1">
    <property type="nucleotide sequence ID" value="NZ_JBDKWZ010000007.1"/>
</dbReference>
<evidence type="ECO:0000313" key="1">
    <source>
        <dbReference type="EMBL" id="MEN7549018.1"/>
    </source>
</evidence>